<sequence length="132" mass="13857">MEDHIRFVSGQTNNADTLPALLTAAFYGLETIERATSLLSEHAPPHCREACGTALAEAVNAWWALSDAPAWAVPSGPASFPELASLTAELVLLVSETLLKAANKTSLSADQVACLAAVDHAGRVHAALRRIA</sequence>
<organism evidence="1 2">
    <name type="scientific">Actinomadura gamaensis</name>
    <dbReference type="NCBI Taxonomy" id="1763541"/>
    <lineage>
        <taxon>Bacteria</taxon>
        <taxon>Bacillati</taxon>
        <taxon>Actinomycetota</taxon>
        <taxon>Actinomycetes</taxon>
        <taxon>Streptosporangiales</taxon>
        <taxon>Thermomonosporaceae</taxon>
        <taxon>Actinomadura</taxon>
    </lineage>
</organism>
<dbReference type="Proteomes" id="UP001595872">
    <property type="component" value="Unassembled WGS sequence"/>
</dbReference>
<protein>
    <submittedName>
        <fullName evidence="1">Uncharacterized protein</fullName>
    </submittedName>
</protein>
<name>A0ABV9TU17_9ACTN</name>
<evidence type="ECO:0000313" key="1">
    <source>
        <dbReference type="EMBL" id="MFC4906936.1"/>
    </source>
</evidence>
<gene>
    <name evidence="1" type="ORF">ACFPCY_06380</name>
</gene>
<accession>A0ABV9TU17</accession>
<reference evidence="2" key="1">
    <citation type="journal article" date="2019" name="Int. J. Syst. Evol. Microbiol.">
        <title>The Global Catalogue of Microorganisms (GCM) 10K type strain sequencing project: providing services to taxonomists for standard genome sequencing and annotation.</title>
        <authorList>
            <consortium name="The Broad Institute Genomics Platform"/>
            <consortium name="The Broad Institute Genome Sequencing Center for Infectious Disease"/>
            <person name="Wu L."/>
            <person name="Ma J."/>
        </authorList>
    </citation>
    <scope>NUCLEOTIDE SEQUENCE [LARGE SCALE GENOMIC DNA]</scope>
    <source>
        <strain evidence="2">KLKA75</strain>
    </source>
</reference>
<proteinExistence type="predicted"/>
<comment type="caution">
    <text evidence="1">The sequence shown here is derived from an EMBL/GenBank/DDBJ whole genome shotgun (WGS) entry which is preliminary data.</text>
</comment>
<dbReference type="RefSeq" id="WP_378252676.1">
    <property type="nucleotide sequence ID" value="NZ_JBHSIT010000002.1"/>
</dbReference>
<evidence type="ECO:0000313" key="2">
    <source>
        <dbReference type="Proteomes" id="UP001595872"/>
    </source>
</evidence>
<keyword evidence="2" id="KW-1185">Reference proteome</keyword>
<dbReference type="EMBL" id="JBHSIT010000002">
    <property type="protein sequence ID" value="MFC4906936.1"/>
    <property type="molecule type" value="Genomic_DNA"/>
</dbReference>